<protein>
    <submittedName>
        <fullName evidence="3">DUF1851 domain-containing protein</fullName>
    </submittedName>
</protein>
<sequence length="190" mass="21538">MLNKLFARFPSYTIIERPSAELISRYRDLVPSELVEVWEQYGFGTFCDGYLKIVNPDDYAGLLEDTYQLTSTPSPAPPVVLFATSMGDLLVWERGYLVLVDYRHGQTTAISKGLEFFFEDLADGATLREELLWEPYPVAREQLGEPAFDECFGYVPLLALGGPEKVEHLQKVKLREHIALIGQMTGVLER</sequence>
<dbReference type="RefSeq" id="WP_243800324.1">
    <property type="nucleotide sequence ID" value="NZ_CP094669.1"/>
</dbReference>
<reference evidence="3 4" key="1">
    <citation type="submission" date="2022-03" db="EMBL/GenBank/DDBJ databases">
        <title>Hymenobactersp. isolated from the air.</title>
        <authorList>
            <person name="Won M."/>
            <person name="Kwon S.-W."/>
        </authorList>
    </citation>
    <scope>NUCLEOTIDE SEQUENCE [LARGE SCALE GENOMIC DNA]</scope>
    <source>
        <strain evidence="3 4">KACC 21982</strain>
    </source>
</reference>
<organism evidence="3 4">
    <name type="scientific">Hymenobacter tibetensis</name>
    <dbReference type="NCBI Taxonomy" id="497967"/>
    <lineage>
        <taxon>Bacteria</taxon>
        <taxon>Pseudomonadati</taxon>
        <taxon>Bacteroidota</taxon>
        <taxon>Cytophagia</taxon>
        <taxon>Cytophagales</taxon>
        <taxon>Hymenobacteraceae</taxon>
        <taxon>Hymenobacter</taxon>
    </lineage>
</organism>
<evidence type="ECO:0000259" key="2">
    <source>
        <dbReference type="Pfam" id="PF08906"/>
    </source>
</evidence>
<feature type="domain" description="T6SS immunity protein Tdi1 C-terminal" evidence="2">
    <location>
        <begin position="112"/>
        <end position="185"/>
    </location>
</feature>
<keyword evidence="4" id="KW-1185">Reference proteome</keyword>
<dbReference type="Pfam" id="PF08887">
    <property type="entry name" value="GAD-like"/>
    <property type="match status" value="1"/>
</dbReference>
<dbReference type="Pfam" id="PF08906">
    <property type="entry name" value="T6SS_Tdi1_C"/>
    <property type="match status" value="1"/>
</dbReference>
<evidence type="ECO:0000259" key="1">
    <source>
        <dbReference type="Pfam" id="PF08887"/>
    </source>
</evidence>
<name>A0ABY4D405_9BACT</name>
<dbReference type="InterPro" id="IPR015002">
    <property type="entry name" value="T6SS_Tdi1_C"/>
</dbReference>
<evidence type="ECO:0000313" key="3">
    <source>
        <dbReference type="EMBL" id="UOG75881.1"/>
    </source>
</evidence>
<proteinExistence type="predicted"/>
<dbReference type="Proteomes" id="UP000831113">
    <property type="component" value="Chromosome"/>
</dbReference>
<evidence type="ECO:0000313" key="4">
    <source>
        <dbReference type="Proteomes" id="UP000831113"/>
    </source>
</evidence>
<accession>A0ABY4D405</accession>
<dbReference type="EMBL" id="CP094669">
    <property type="protein sequence ID" value="UOG75881.1"/>
    <property type="molecule type" value="Genomic_DNA"/>
</dbReference>
<feature type="domain" description="GAD-related" evidence="1">
    <location>
        <begin position="14"/>
        <end position="96"/>
    </location>
</feature>
<gene>
    <name evidence="3" type="ORF">MTX78_04610</name>
</gene>
<dbReference type="InterPro" id="IPR014983">
    <property type="entry name" value="GAD-rel"/>
</dbReference>